<reference evidence="2" key="1">
    <citation type="journal article" date="2019" name="Int. J. Syst. Evol. Microbiol.">
        <title>The Global Catalogue of Microorganisms (GCM) 10K type strain sequencing project: providing services to taxonomists for standard genome sequencing and annotation.</title>
        <authorList>
            <consortium name="The Broad Institute Genomics Platform"/>
            <consortium name="The Broad Institute Genome Sequencing Center for Infectious Disease"/>
            <person name="Wu L."/>
            <person name="Ma J."/>
        </authorList>
    </citation>
    <scope>NUCLEOTIDE SEQUENCE [LARGE SCALE GENOMIC DNA]</scope>
    <source>
        <strain evidence="2">CCUG 61696</strain>
    </source>
</reference>
<keyword evidence="2" id="KW-1185">Reference proteome</keyword>
<evidence type="ECO:0000313" key="1">
    <source>
        <dbReference type="EMBL" id="MFD1331851.1"/>
    </source>
</evidence>
<evidence type="ECO:0000313" key="2">
    <source>
        <dbReference type="Proteomes" id="UP001597171"/>
    </source>
</evidence>
<feature type="non-terminal residue" evidence="1">
    <location>
        <position position="1"/>
    </location>
</feature>
<comment type="caution">
    <text evidence="1">The sequence shown here is derived from an EMBL/GenBank/DDBJ whole genome shotgun (WGS) entry which is preliminary data.</text>
</comment>
<dbReference type="Proteomes" id="UP001597171">
    <property type="component" value="Unassembled WGS sequence"/>
</dbReference>
<organism evidence="1 2">
    <name type="scientific">Methylopila musalis</name>
    <dbReference type="NCBI Taxonomy" id="1134781"/>
    <lineage>
        <taxon>Bacteria</taxon>
        <taxon>Pseudomonadati</taxon>
        <taxon>Pseudomonadota</taxon>
        <taxon>Alphaproteobacteria</taxon>
        <taxon>Hyphomicrobiales</taxon>
        <taxon>Methylopilaceae</taxon>
        <taxon>Methylopila</taxon>
    </lineage>
</organism>
<dbReference type="EMBL" id="JBHTMX010000045">
    <property type="protein sequence ID" value="MFD1331851.1"/>
    <property type="molecule type" value="Genomic_DNA"/>
</dbReference>
<gene>
    <name evidence="1" type="ORF">ACFQ4O_07540</name>
</gene>
<sequence length="216" mass="22743">LPALPRLAAQGDVEAMALARRADLAADRLELDALAQSYGLTERTRAISLLEVTGVANRVRTAEGDKASPRGVEAAVEIPIFDFGAARSARAREVYMGAVNRLLESAVNARSEAREAYVTWRARRDIAVAYQARVLPLRKVVTDEALLRYNGMLADPTDLLTEARATVAARVAAIRARREALLAHVDLQAALTGGGASAAAPDSAAGLATPAPAAAH</sequence>
<protein>
    <submittedName>
        <fullName evidence="1">TolC family protein</fullName>
    </submittedName>
</protein>
<dbReference type="RefSeq" id="WP_378775085.1">
    <property type="nucleotide sequence ID" value="NZ_JBHTMX010000045.1"/>
</dbReference>
<dbReference type="SUPFAM" id="SSF56954">
    <property type="entry name" value="Outer membrane efflux proteins (OEP)"/>
    <property type="match status" value="1"/>
</dbReference>
<name>A0ABW3Z6J6_9HYPH</name>
<accession>A0ABW3Z6J6</accession>
<dbReference type="Gene3D" id="1.20.1600.10">
    <property type="entry name" value="Outer membrane efflux proteins (OEP)"/>
    <property type="match status" value="1"/>
</dbReference>
<proteinExistence type="predicted"/>